<reference evidence="1" key="1">
    <citation type="submission" date="2019-09" db="EMBL/GenBank/DDBJ databases">
        <title>Draft genome information of white flower Hibiscus syriacus.</title>
        <authorList>
            <person name="Kim Y.-M."/>
        </authorList>
    </citation>
    <scope>NUCLEOTIDE SEQUENCE [LARGE SCALE GENOMIC DNA]</scope>
    <source>
        <strain evidence="1">YM2019G1</strain>
    </source>
</reference>
<organism evidence="1 2">
    <name type="scientific">Hibiscus syriacus</name>
    <name type="common">Rose of Sharon</name>
    <dbReference type="NCBI Taxonomy" id="106335"/>
    <lineage>
        <taxon>Eukaryota</taxon>
        <taxon>Viridiplantae</taxon>
        <taxon>Streptophyta</taxon>
        <taxon>Embryophyta</taxon>
        <taxon>Tracheophyta</taxon>
        <taxon>Spermatophyta</taxon>
        <taxon>Magnoliopsida</taxon>
        <taxon>eudicotyledons</taxon>
        <taxon>Gunneridae</taxon>
        <taxon>Pentapetalae</taxon>
        <taxon>rosids</taxon>
        <taxon>malvids</taxon>
        <taxon>Malvales</taxon>
        <taxon>Malvaceae</taxon>
        <taxon>Malvoideae</taxon>
        <taxon>Hibiscus</taxon>
    </lineage>
</organism>
<dbReference type="PANTHER" id="PTHR47723:SF19">
    <property type="entry name" value="POLYNUCLEOTIDYL TRANSFERASE, RIBONUCLEASE H-LIKE SUPERFAMILY PROTEIN"/>
    <property type="match status" value="1"/>
</dbReference>
<name>A0A6A2WIF0_HIBSY</name>
<sequence>MIWFSIITRRSSDSIPEHGKLRTRIFYGCDKDYLAPASKIPTLVQWNRPLQGWVSLNVDATISSSTNIVVVRDSEGNWQTGFQNTVAITNILQAELFDQNSEAVSLINSNDPPMNRFSLVRAIHNLRQRSWVTDVIWIPREANMLADRVTKLPARSDSSR</sequence>
<evidence type="ECO:0008006" key="3">
    <source>
        <dbReference type="Google" id="ProtNLM"/>
    </source>
</evidence>
<dbReference type="EMBL" id="VEPZ02001739">
    <property type="protein sequence ID" value="KAE8658933.1"/>
    <property type="molecule type" value="Genomic_DNA"/>
</dbReference>
<gene>
    <name evidence="1" type="ORF">F3Y22_tig00116965pilonHSYRG00354</name>
</gene>
<evidence type="ECO:0000313" key="2">
    <source>
        <dbReference type="Proteomes" id="UP000436088"/>
    </source>
</evidence>
<proteinExistence type="predicted"/>
<dbReference type="InterPro" id="IPR044730">
    <property type="entry name" value="RNase_H-like_dom_plant"/>
</dbReference>
<dbReference type="Proteomes" id="UP000436088">
    <property type="component" value="Unassembled WGS sequence"/>
</dbReference>
<dbReference type="AlphaFoldDB" id="A0A6A2WIF0"/>
<comment type="caution">
    <text evidence="1">The sequence shown here is derived from an EMBL/GenBank/DDBJ whole genome shotgun (WGS) entry which is preliminary data.</text>
</comment>
<keyword evidence="2" id="KW-1185">Reference proteome</keyword>
<dbReference type="CDD" id="cd06222">
    <property type="entry name" value="RNase_H_like"/>
    <property type="match status" value="1"/>
</dbReference>
<evidence type="ECO:0000313" key="1">
    <source>
        <dbReference type="EMBL" id="KAE8658933.1"/>
    </source>
</evidence>
<protein>
    <recommendedName>
        <fullName evidence="3">RNase H type-1 domain-containing protein</fullName>
    </recommendedName>
</protein>
<dbReference type="PANTHER" id="PTHR47723">
    <property type="entry name" value="OS05G0353850 PROTEIN"/>
    <property type="match status" value="1"/>
</dbReference>
<accession>A0A6A2WIF0</accession>
<dbReference type="InterPro" id="IPR053151">
    <property type="entry name" value="RNase_H-like"/>
</dbReference>